<dbReference type="EMBL" id="BK015059">
    <property type="protein sequence ID" value="DAD89321.1"/>
    <property type="molecule type" value="Genomic_DNA"/>
</dbReference>
<protein>
    <submittedName>
        <fullName evidence="1">Tail protein</fullName>
    </submittedName>
</protein>
<organism evidence="1">
    <name type="scientific">Siphoviridae sp. ctaaA4</name>
    <dbReference type="NCBI Taxonomy" id="2826388"/>
    <lineage>
        <taxon>Viruses</taxon>
        <taxon>Duplodnaviria</taxon>
        <taxon>Heunggongvirae</taxon>
        <taxon>Uroviricota</taxon>
        <taxon>Caudoviricetes</taxon>
    </lineage>
</organism>
<reference evidence="1" key="1">
    <citation type="journal article" date="2021" name="Proc. Natl. Acad. Sci. U.S.A.">
        <title>A Catalog of Tens of Thousands of Viruses from Human Metagenomes Reveals Hidden Associations with Chronic Diseases.</title>
        <authorList>
            <person name="Tisza M.J."/>
            <person name="Buck C.B."/>
        </authorList>
    </citation>
    <scope>NUCLEOTIDE SEQUENCE</scope>
    <source>
        <strain evidence="1">CtaaA4</strain>
    </source>
</reference>
<dbReference type="Pfam" id="PF25681">
    <property type="entry name" value="Phage_TTP_17"/>
    <property type="match status" value="1"/>
</dbReference>
<name>A0A8S5N3X8_9CAUD</name>
<sequence length="208" mass="22119">MAEPLSGVTAILTGKPLKATGGVTRAPLGTPLPTDATTRLNAAFVAQGFISEDGVTRTTDASDDKIKAWGGQVVKVVRSDFSVSYKFSYMESASATTLKSIVGEENVTITPPEAGKHDGKVAVKINAKPAPRASYTLEMLDENTFIREVIPIGQISVSGDVKFTHSSVIQYEVTIEALPDNTDNNAYEYLDTVPADKLAEVKKALGVN</sequence>
<proteinExistence type="predicted"/>
<dbReference type="InterPro" id="IPR058154">
    <property type="entry name" value="Bxb1_TTP-like"/>
</dbReference>
<accession>A0A8S5N3X8</accession>
<evidence type="ECO:0000313" key="1">
    <source>
        <dbReference type="EMBL" id="DAD89321.1"/>
    </source>
</evidence>